<evidence type="ECO:0000256" key="1">
    <source>
        <dbReference type="SAM" id="MobiDB-lite"/>
    </source>
</evidence>
<feature type="compositionally biased region" description="Low complexity" evidence="1">
    <location>
        <begin position="150"/>
        <end position="165"/>
    </location>
</feature>
<evidence type="ECO:0000313" key="3">
    <source>
        <dbReference type="Proteomes" id="UP001162164"/>
    </source>
</evidence>
<dbReference type="EMBL" id="JAPWTJ010000588">
    <property type="protein sequence ID" value="KAJ8977103.1"/>
    <property type="molecule type" value="Genomic_DNA"/>
</dbReference>
<feature type="compositionally biased region" description="Basic and acidic residues" evidence="1">
    <location>
        <begin position="179"/>
        <end position="197"/>
    </location>
</feature>
<name>A0ABQ9JFV1_9CUCU</name>
<protein>
    <submittedName>
        <fullName evidence="2">Uncharacterized protein</fullName>
    </submittedName>
</protein>
<gene>
    <name evidence="2" type="ORF">NQ317_008449</name>
</gene>
<accession>A0ABQ9JFV1</accession>
<keyword evidence="3" id="KW-1185">Reference proteome</keyword>
<comment type="caution">
    <text evidence="2">The sequence shown here is derived from an EMBL/GenBank/DDBJ whole genome shotgun (WGS) entry which is preliminary data.</text>
</comment>
<feature type="region of interest" description="Disordered" evidence="1">
    <location>
        <begin position="121"/>
        <end position="197"/>
    </location>
</feature>
<proteinExistence type="predicted"/>
<organism evidence="2 3">
    <name type="scientific">Molorchus minor</name>
    <dbReference type="NCBI Taxonomy" id="1323400"/>
    <lineage>
        <taxon>Eukaryota</taxon>
        <taxon>Metazoa</taxon>
        <taxon>Ecdysozoa</taxon>
        <taxon>Arthropoda</taxon>
        <taxon>Hexapoda</taxon>
        <taxon>Insecta</taxon>
        <taxon>Pterygota</taxon>
        <taxon>Neoptera</taxon>
        <taxon>Endopterygota</taxon>
        <taxon>Coleoptera</taxon>
        <taxon>Polyphaga</taxon>
        <taxon>Cucujiformia</taxon>
        <taxon>Chrysomeloidea</taxon>
        <taxon>Cerambycidae</taxon>
        <taxon>Lamiinae</taxon>
        <taxon>Monochamini</taxon>
        <taxon>Molorchus</taxon>
    </lineage>
</organism>
<dbReference type="Proteomes" id="UP001162164">
    <property type="component" value="Unassembled WGS sequence"/>
</dbReference>
<reference evidence="2" key="1">
    <citation type="journal article" date="2023" name="Insect Mol. Biol.">
        <title>Genome sequencing provides insights into the evolution of gene families encoding plant cell wall-degrading enzymes in longhorned beetles.</title>
        <authorList>
            <person name="Shin N.R."/>
            <person name="Okamura Y."/>
            <person name="Kirsch R."/>
            <person name="Pauchet Y."/>
        </authorList>
    </citation>
    <scope>NUCLEOTIDE SEQUENCE</scope>
    <source>
        <strain evidence="2">MMC_N1</strain>
    </source>
</reference>
<sequence>MENSAYVPNSAHLNSPALVVFSQAAGGLQDALRIQRPFNPQFAMSEASKDLHRPFTASSFGLRHMEAYSGIPAHILNHLQPQFLHPGLSLGSGAFRPLADLKSFPSPSAFGPPKCLKIETNNDSLHPNHNHGIFSPSDERILGPSPRTDSCSPASASMSPQPQTAVKEESLDAQMSEDGETHGQGHENDSPGIHEENRGFRRKLVLTQEELDKGGQEQQMNLKTDFFDFKFCGNGHFLLQLCVEDWRMFMVRRFQWEMKFIKLKKL</sequence>
<evidence type="ECO:0000313" key="2">
    <source>
        <dbReference type="EMBL" id="KAJ8977103.1"/>
    </source>
</evidence>